<dbReference type="InterPro" id="IPR000847">
    <property type="entry name" value="LysR_HTH_N"/>
</dbReference>
<evidence type="ECO:0000256" key="4">
    <source>
        <dbReference type="ARBA" id="ARBA00023163"/>
    </source>
</evidence>
<evidence type="ECO:0000256" key="2">
    <source>
        <dbReference type="ARBA" id="ARBA00023015"/>
    </source>
</evidence>
<dbReference type="Proteomes" id="UP000473699">
    <property type="component" value="Unassembled WGS sequence"/>
</dbReference>
<reference evidence="6 7" key="1">
    <citation type="submission" date="2019-08" db="EMBL/GenBank/DDBJ databases">
        <title>In-depth cultivation of the pig gut microbiome towards novel bacterial diversity and tailored functional studies.</title>
        <authorList>
            <person name="Wylensek D."/>
            <person name="Hitch T.C.A."/>
            <person name="Clavel T."/>
        </authorList>
    </citation>
    <scope>NUCLEOTIDE SEQUENCE [LARGE SCALE GENOMIC DNA]</scope>
    <source>
        <strain evidence="6 7">SM-530-WT-4B</strain>
    </source>
</reference>
<keyword evidence="3" id="KW-0238">DNA-binding</keyword>
<feature type="domain" description="HTH lysR-type" evidence="5">
    <location>
        <begin position="1"/>
        <end position="57"/>
    </location>
</feature>
<evidence type="ECO:0000256" key="3">
    <source>
        <dbReference type="ARBA" id="ARBA00023125"/>
    </source>
</evidence>
<dbReference type="Gene3D" id="1.10.10.10">
    <property type="entry name" value="Winged helix-like DNA-binding domain superfamily/Winged helix DNA-binding domain"/>
    <property type="match status" value="1"/>
</dbReference>
<dbReference type="InterPro" id="IPR050950">
    <property type="entry name" value="HTH-type_LysR_regulators"/>
</dbReference>
<proteinExistence type="inferred from homology"/>
<dbReference type="CDD" id="cd05466">
    <property type="entry name" value="PBP2_LTTR_substrate"/>
    <property type="match status" value="1"/>
</dbReference>
<evidence type="ECO:0000256" key="1">
    <source>
        <dbReference type="ARBA" id="ARBA00009437"/>
    </source>
</evidence>
<dbReference type="PROSITE" id="PS50931">
    <property type="entry name" value="HTH_LYSR"/>
    <property type="match status" value="1"/>
</dbReference>
<dbReference type="InterPro" id="IPR005119">
    <property type="entry name" value="LysR_subst-bd"/>
</dbReference>
<keyword evidence="7" id="KW-1185">Reference proteome</keyword>
<comment type="caution">
    <text evidence="6">The sequence shown here is derived from an EMBL/GenBank/DDBJ whole genome shotgun (WGS) entry which is preliminary data.</text>
</comment>
<dbReference type="Gene3D" id="3.40.190.290">
    <property type="match status" value="1"/>
</dbReference>
<dbReference type="SUPFAM" id="SSF53850">
    <property type="entry name" value="Periplasmic binding protein-like II"/>
    <property type="match status" value="1"/>
</dbReference>
<dbReference type="InterPro" id="IPR036388">
    <property type="entry name" value="WH-like_DNA-bd_sf"/>
</dbReference>
<dbReference type="GO" id="GO:0003700">
    <property type="term" value="F:DNA-binding transcription factor activity"/>
    <property type="evidence" value="ECO:0007669"/>
    <property type="project" value="InterPro"/>
</dbReference>
<dbReference type="EMBL" id="VUNH01000012">
    <property type="protein sequence ID" value="MST56451.1"/>
    <property type="molecule type" value="Genomic_DNA"/>
</dbReference>
<dbReference type="PANTHER" id="PTHR30419">
    <property type="entry name" value="HTH-TYPE TRANSCRIPTIONAL REGULATOR YBHD"/>
    <property type="match status" value="1"/>
</dbReference>
<organism evidence="6 7">
    <name type="scientific">Pyramidobacter porci</name>
    <dbReference type="NCBI Taxonomy" id="2605789"/>
    <lineage>
        <taxon>Bacteria</taxon>
        <taxon>Thermotogati</taxon>
        <taxon>Synergistota</taxon>
        <taxon>Synergistia</taxon>
        <taxon>Synergistales</taxon>
        <taxon>Dethiosulfovibrionaceae</taxon>
        <taxon>Pyramidobacter</taxon>
    </lineage>
</organism>
<gene>
    <name evidence="6" type="ORF">FYJ74_10470</name>
</gene>
<keyword evidence="2" id="KW-0805">Transcription regulation</keyword>
<dbReference type="PRINTS" id="PR00039">
    <property type="entry name" value="HTHLYSR"/>
</dbReference>
<dbReference type="InterPro" id="IPR036390">
    <property type="entry name" value="WH_DNA-bd_sf"/>
</dbReference>
<accession>A0A6L5YDV5</accession>
<comment type="similarity">
    <text evidence="1">Belongs to the LysR transcriptional regulatory family.</text>
</comment>
<dbReference type="AlphaFoldDB" id="A0A6L5YDV5"/>
<dbReference type="SUPFAM" id="SSF46785">
    <property type="entry name" value="Winged helix' DNA-binding domain"/>
    <property type="match status" value="1"/>
</dbReference>
<dbReference type="GO" id="GO:0003677">
    <property type="term" value="F:DNA binding"/>
    <property type="evidence" value="ECO:0007669"/>
    <property type="project" value="UniProtKB-KW"/>
</dbReference>
<evidence type="ECO:0000259" key="5">
    <source>
        <dbReference type="PROSITE" id="PS50931"/>
    </source>
</evidence>
<sequence length="329" mass="37598">MFQYADYIYAVYRERSFSKAADKLFITQPSLSITVKKAEAELGLPIFNRQTVPVTLTPFGVEYIQALEQLRGLERRLREFVEKEGTLQSGRLAVGGSNLGMSYFVTERLADFHRRYPQIELQVRNLNTMQAKHLLDSGELDFVITNRPYDGKKYEQKVCYRECLILAVPKSFGVNETLYGKRLAPDELGDAVFSIPAARSVRLDAFARMPFLLLSNQNYLRQYTDILFRERGVDPPVVLEVEQSAESFNFARLGLGATILSNRLVQSSDCEALYFYKLDSRYAERDAFLSSRRGVYFTSAMKSFERMLLDPERSEKQFFPTCGGDVSSG</sequence>
<evidence type="ECO:0000313" key="7">
    <source>
        <dbReference type="Proteomes" id="UP000473699"/>
    </source>
</evidence>
<name>A0A6L5YDV5_9BACT</name>
<dbReference type="RefSeq" id="WP_154529530.1">
    <property type="nucleotide sequence ID" value="NZ_VUNH01000012.1"/>
</dbReference>
<evidence type="ECO:0000313" key="6">
    <source>
        <dbReference type="EMBL" id="MST56451.1"/>
    </source>
</evidence>
<protein>
    <submittedName>
        <fullName evidence="6">LysR family transcriptional regulator</fullName>
    </submittedName>
</protein>
<dbReference type="GO" id="GO:0005829">
    <property type="term" value="C:cytosol"/>
    <property type="evidence" value="ECO:0007669"/>
    <property type="project" value="TreeGrafter"/>
</dbReference>
<dbReference type="Pfam" id="PF00126">
    <property type="entry name" value="HTH_1"/>
    <property type="match status" value="1"/>
</dbReference>
<dbReference type="Pfam" id="PF03466">
    <property type="entry name" value="LysR_substrate"/>
    <property type="match status" value="1"/>
</dbReference>
<keyword evidence="4" id="KW-0804">Transcription</keyword>